<evidence type="ECO:0000259" key="1">
    <source>
        <dbReference type="Pfam" id="PF12697"/>
    </source>
</evidence>
<keyword evidence="3" id="KW-1185">Reference proteome</keyword>
<protein>
    <submittedName>
        <fullName evidence="2">Alpha/beta-hydrolase</fullName>
    </submittedName>
</protein>
<dbReference type="Pfam" id="PF12697">
    <property type="entry name" value="Abhydrolase_6"/>
    <property type="match status" value="1"/>
</dbReference>
<dbReference type="PANTHER" id="PTHR43194">
    <property type="entry name" value="HYDROLASE ALPHA/BETA FOLD FAMILY"/>
    <property type="match status" value="1"/>
</dbReference>
<reference evidence="3" key="1">
    <citation type="submission" date="2016-05" db="EMBL/GenBank/DDBJ databases">
        <title>Comparative genomics of biotechnologically important yeasts.</title>
        <authorList>
            <consortium name="DOE Joint Genome Institute"/>
            <person name="Riley R."/>
            <person name="Haridas S."/>
            <person name="Wolfe K.H."/>
            <person name="Lopes M.R."/>
            <person name="Hittinger C.T."/>
            <person name="Goker M."/>
            <person name="Salamov A."/>
            <person name="Wisecaver J."/>
            <person name="Long T.M."/>
            <person name="Aerts A.L."/>
            <person name="Barry K."/>
            <person name="Choi C."/>
            <person name="Clum A."/>
            <person name="Coughlan A.Y."/>
            <person name="Deshpande S."/>
            <person name="Douglass A.P."/>
            <person name="Hanson S.J."/>
            <person name="Klenk H.-P."/>
            <person name="Labutti K."/>
            <person name="Lapidus A."/>
            <person name="Lindquist E."/>
            <person name="Lipzen A."/>
            <person name="Meier-Kolthoff J.P."/>
            <person name="Ohm R.A."/>
            <person name="Otillar R.P."/>
            <person name="Pangilinan J."/>
            <person name="Peng Y."/>
            <person name="Rokas A."/>
            <person name="Rosa C.A."/>
            <person name="Scheuner C."/>
            <person name="Sibirny A.A."/>
            <person name="Slot J.C."/>
            <person name="Stielow J.B."/>
            <person name="Sun H."/>
            <person name="Kurtzman C.P."/>
            <person name="Blackwell M."/>
            <person name="Grigoriev I.V."/>
            <person name="Jeffries T.W."/>
        </authorList>
    </citation>
    <scope>NUCLEOTIDE SEQUENCE [LARGE SCALE GENOMIC DNA]</scope>
    <source>
        <strain evidence="3">NRRL Y-1933</strain>
    </source>
</reference>
<dbReference type="RefSeq" id="XP_020074396.1">
    <property type="nucleotide sequence ID" value="XM_020220296.1"/>
</dbReference>
<dbReference type="EMBL" id="KV454545">
    <property type="protein sequence ID" value="ODV65329.1"/>
    <property type="molecule type" value="Genomic_DNA"/>
</dbReference>
<organism evidence="2 3">
    <name type="scientific">Hyphopichia burtonii NRRL Y-1933</name>
    <dbReference type="NCBI Taxonomy" id="984485"/>
    <lineage>
        <taxon>Eukaryota</taxon>
        <taxon>Fungi</taxon>
        <taxon>Dikarya</taxon>
        <taxon>Ascomycota</taxon>
        <taxon>Saccharomycotina</taxon>
        <taxon>Pichiomycetes</taxon>
        <taxon>Debaryomycetaceae</taxon>
        <taxon>Hyphopichia</taxon>
    </lineage>
</organism>
<feature type="domain" description="AB hydrolase-1" evidence="1">
    <location>
        <begin position="51"/>
        <end position="319"/>
    </location>
</feature>
<gene>
    <name evidence="2" type="ORF">HYPBUDRAFT_150689</name>
</gene>
<dbReference type="GO" id="GO:0016787">
    <property type="term" value="F:hydrolase activity"/>
    <property type="evidence" value="ECO:0007669"/>
    <property type="project" value="UniProtKB-KW"/>
</dbReference>
<accession>A0A1E4RDI4</accession>
<dbReference type="Gene3D" id="3.40.50.1820">
    <property type="entry name" value="alpha/beta hydrolase"/>
    <property type="match status" value="1"/>
</dbReference>
<dbReference type="InterPro" id="IPR000073">
    <property type="entry name" value="AB_hydrolase_1"/>
</dbReference>
<evidence type="ECO:0000313" key="2">
    <source>
        <dbReference type="EMBL" id="ODV65329.1"/>
    </source>
</evidence>
<name>A0A1E4RDI4_9ASCO</name>
<dbReference type="PANTHER" id="PTHR43194:SF2">
    <property type="entry name" value="PEROXISOMAL MEMBRANE PROTEIN LPX1"/>
    <property type="match status" value="1"/>
</dbReference>
<dbReference type="AlphaFoldDB" id="A0A1E4RDI4"/>
<keyword evidence="2" id="KW-0378">Hydrolase</keyword>
<dbReference type="OrthoDB" id="94039at2759"/>
<evidence type="ECO:0000313" key="3">
    <source>
        <dbReference type="Proteomes" id="UP000095085"/>
    </source>
</evidence>
<sequence>MSFTHTQKTINASYPRDPNTTLKYGESGLKLVYNKFKTVKDISKDKTRVNLIFAHGTGMNKAIWNYYIRRLYELQNSNWQVDAAISVDAINHGDSAVLNRGKQGFNCAWSQGAKDLIHVVKHEQEHEGDFLINDGSKNILIGHSLGGHQAVMAAFFEPGLFDAVIPIEPVIYALEEHEARFSAILAKMKFLIKDTFNSKADYYKYFNTKSFYQKFNKEVLQEMADDELEIGENDTVHTKSSNIDQMLTYVSAFQSIPQSMSILPVYQTPMLHIIGGSATWNPPDTPEYVKKLVPSQCYDQVIVEGGAHLLVGESPDKVLPVIEDYIAMRVSFQEKDRSMRLAVKYNGDRAKALDETLAPALEFLKQQKLAAKNGKSKL</sequence>
<dbReference type="Proteomes" id="UP000095085">
    <property type="component" value="Unassembled WGS sequence"/>
</dbReference>
<dbReference type="GeneID" id="30994846"/>
<dbReference type="STRING" id="984485.A0A1E4RDI4"/>
<dbReference type="InterPro" id="IPR050228">
    <property type="entry name" value="Carboxylesterase_BioH"/>
</dbReference>
<dbReference type="SUPFAM" id="SSF53474">
    <property type="entry name" value="alpha/beta-Hydrolases"/>
    <property type="match status" value="1"/>
</dbReference>
<dbReference type="InterPro" id="IPR029058">
    <property type="entry name" value="AB_hydrolase_fold"/>
</dbReference>
<proteinExistence type="predicted"/>